<organism evidence="4">
    <name type="scientific">hydrothermal vent metagenome</name>
    <dbReference type="NCBI Taxonomy" id="652676"/>
    <lineage>
        <taxon>unclassified sequences</taxon>
        <taxon>metagenomes</taxon>
        <taxon>ecological metagenomes</taxon>
    </lineage>
</organism>
<evidence type="ECO:0000259" key="3">
    <source>
        <dbReference type="PROSITE" id="PS50893"/>
    </source>
</evidence>
<evidence type="ECO:0000313" key="4">
    <source>
        <dbReference type="EMBL" id="CUS53421.1"/>
    </source>
</evidence>
<reference evidence="4" key="1">
    <citation type="submission" date="2015-10" db="EMBL/GenBank/DDBJ databases">
        <authorList>
            <person name="Gilbert D.G."/>
        </authorList>
    </citation>
    <scope>NUCLEOTIDE SEQUENCE</scope>
</reference>
<dbReference type="InterPro" id="IPR027417">
    <property type="entry name" value="P-loop_NTPase"/>
</dbReference>
<dbReference type="EMBL" id="CZRL01000097">
    <property type="protein sequence ID" value="CUS53421.1"/>
    <property type="molecule type" value="Genomic_DNA"/>
</dbReference>
<dbReference type="AlphaFoldDB" id="A0A160TU11"/>
<name>A0A160TU11_9ZZZZ</name>
<gene>
    <name evidence="4" type="ORF">MGWOODY_XGa1426</name>
</gene>
<dbReference type="PANTHER" id="PTHR43204:SF1">
    <property type="entry name" value="ABC TRANSPORTER I FAMILY MEMBER 6, CHLOROPLASTIC"/>
    <property type="match status" value="1"/>
</dbReference>
<evidence type="ECO:0000256" key="2">
    <source>
        <dbReference type="ARBA" id="ARBA00022840"/>
    </source>
</evidence>
<dbReference type="Gene3D" id="3.40.50.300">
    <property type="entry name" value="P-loop containing nucleotide triphosphate hydrolases"/>
    <property type="match status" value="1"/>
</dbReference>
<feature type="domain" description="ABC transporter" evidence="3">
    <location>
        <begin position="2"/>
        <end position="246"/>
    </location>
</feature>
<protein>
    <submittedName>
        <fullName evidence="4">Iron-sulfur cluster assembly ATPase protein SufC</fullName>
    </submittedName>
</protein>
<evidence type="ECO:0000256" key="1">
    <source>
        <dbReference type="ARBA" id="ARBA00022741"/>
    </source>
</evidence>
<dbReference type="CDD" id="cd03217">
    <property type="entry name" value="ABC_FeS_Assembly"/>
    <property type="match status" value="1"/>
</dbReference>
<accession>A0A160TU11</accession>
<proteinExistence type="predicted"/>
<dbReference type="GO" id="GO:0016887">
    <property type="term" value="F:ATP hydrolysis activity"/>
    <property type="evidence" value="ECO:0007669"/>
    <property type="project" value="InterPro"/>
</dbReference>
<dbReference type="PANTHER" id="PTHR43204">
    <property type="entry name" value="ABC TRANSPORTER I FAMILY MEMBER 6, CHLOROPLASTIC"/>
    <property type="match status" value="1"/>
</dbReference>
<dbReference type="NCBIfam" id="TIGR01978">
    <property type="entry name" value="sufC"/>
    <property type="match status" value="1"/>
</dbReference>
<dbReference type="SUPFAM" id="SSF52540">
    <property type="entry name" value="P-loop containing nucleoside triphosphate hydrolases"/>
    <property type="match status" value="1"/>
</dbReference>
<keyword evidence="1" id="KW-0547">Nucleotide-binding</keyword>
<dbReference type="PROSITE" id="PS50893">
    <property type="entry name" value="ABC_TRANSPORTER_2"/>
    <property type="match status" value="1"/>
</dbReference>
<dbReference type="SMART" id="SM00382">
    <property type="entry name" value="AAA"/>
    <property type="match status" value="1"/>
</dbReference>
<dbReference type="Pfam" id="PF00005">
    <property type="entry name" value="ABC_tran"/>
    <property type="match status" value="1"/>
</dbReference>
<dbReference type="InterPro" id="IPR003593">
    <property type="entry name" value="AAA+_ATPase"/>
</dbReference>
<keyword evidence="2" id="KW-0067">ATP-binding</keyword>
<dbReference type="InterPro" id="IPR010230">
    <property type="entry name" value="FeS-cluster_ATPase_SufC"/>
</dbReference>
<dbReference type="GO" id="GO:0005524">
    <property type="term" value="F:ATP binding"/>
    <property type="evidence" value="ECO:0007669"/>
    <property type="project" value="UniProtKB-KW"/>
</dbReference>
<dbReference type="InterPro" id="IPR003439">
    <property type="entry name" value="ABC_transporter-like_ATP-bd"/>
</dbReference>
<sequence>MLSVTNLDVAVNGGMILNELNLEVQAGEVHAIMGPNGSGKSTFANVLAGHPGYEVTAGSVIYEGQDLLQMDPEERARRGVFLAFQYPVEIPGVSNVYLLKAAVNEIRKHRGESELDAVKFLKLVREKLKLVDMKEEFLHRAVNEGFSGGEKKRNEIFQMAMLEPKLAILDETDSGLDIDALKVVAQGVNELRDASRSIVMVTHYQRLLDYIVPDYVHVLAGGRVVKSGGKELALELEEHGYGWIEGQTAELLETRA</sequence>